<reference evidence="3" key="1">
    <citation type="journal article" date="2019" name="Int. J. Syst. Evol. Microbiol.">
        <title>The Global Catalogue of Microorganisms (GCM) 10K type strain sequencing project: providing services to taxonomists for standard genome sequencing and annotation.</title>
        <authorList>
            <consortium name="The Broad Institute Genomics Platform"/>
            <consortium name="The Broad Institute Genome Sequencing Center for Infectious Disease"/>
            <person name="Wu L."/>
            <person name="Ma J."/>
        </authorList>
    </citation>
    <scope>NUCLEOTIDE SEQUENCE [LARGE SCALE GENOMIC DNA]</scope>
    <source>
        <strain evidence="3">JCM 17906</strain>
    </source>
</reference>
<keyword evidence="3" id="KW-1185">Reference proteome</keyword>
<evidence type="ECO:0000256" key="1">
    <source>
        <dbReference type="SAM" id="Phobius"/>
    </source>
</evidence>
<organism evidence="2 3">
    <name type="scientific">Pseudonocardia xishanensis</name>
    <dbReference type="NCBI Taxonomy" id="630995"/>
    <lineage>
        <taxon>Bacteria</taxon>
        <taxon>Bacillati</taxon>
        <taxon>Actinomycetota</taxon>
        <taxon>Actinomycetes</taxon>
        <taxon>Pseudonocardiales</taxon>
        <taxon>Pseudonocardiaceae</taxon>
        <taxon>Pseudonocardia</taxon>
    </lineage>
</organism>
<evidence type="ECO:0000313" key="2">
    <source>
        <dbReference type="EMBL" id="GAA4535408.1"/>
    </source>
</evidence>
<protein>
    <submittedName>
        <fullName evidence="2">Uncharacterized protein</fullName>
    </submittedName>
</protein>
<keyword evidence="1" id="KW-1133">Transmembrane helix</keyword>
<proteinExistence type="predicted"/>
<keyword evidence="1" id="KW-0472">Membrane</keyword>
<keyword evidence="1" id="KW-0812">Transmembrane</keyword>
<dbReference type="RefSeq" id="WP_345411512.1">
    <property type="nucleotide sequence ID" value="NZ_BAABGT010000003.1"/>
</dbReference>
<dbReference type="EMBL" id="BAABGT010000003">
    <property type="protein sequence ID" value="GAA4535408.1"/>
    <property type="molecule type" value="Genomic_DNA"/>
</dbReference>
<name>A0ABP8RCK3_9PSEU</name>
<sequence>MTSSPEAFVAKVRKAAKAGPYTVERTPDGFVLTAEVVGPPRARGRRHRERLTHAVVLAEGTYRVTDTRETLDEAPEQGGSLLRLDRRAEAPVDPAVEAHRMLTGIAAELGWAPARAAVSPHLVLGIIAAFCLVVLVVALLLVL</sequence>
<dbReference type="Proteomes" id="UP001501598">
    <property type="component" value="Unassembled WGS sequence"/>
</dbReference>
<feature type="transmembrane region" description="Helical" evidence="1">
    <location>
        <begin position="122"/>
        <end position="142"/>
    </location>
</feature>
<evidence type="ECO:0000313" key="3">
    <source>
        <dbReference type="Proteomes" id="UP001501598"/>
    </source>
</evidence>
<gene>
    <name evidence="2" type="ORF">GCM10023175_00900</name>
</gene>
<comment type="caution">
    <text evidence="2">The sequence shown here is derived from an EMBL/GenBank/DDBJ whole genome shotgun (WGS) entry which is preliminary data.</text>
</comment>
<accession>A0ABP8RCK3</accession>